<evidence type="ECO:0008006" key="2">
    <source>
        <dbReference type="Google" id="ProtNLM"/>
    </source>
</evidence>
<organism evidence="1">
    <name type="scientific">marine metagenome</name>
    <dbReference type="NCBI Taxonomy" id="408172"/>
    <lineage>
        <taxon>unclassified sequences</taxon>
        <taxon>metagenomes</taxon>
        <taxon>ecological metagenomes</taxon>
    </lineage>
</organism>
<dbReference type="Gene3D" id="3.40.190.150">
    <property type="entry name" value="Bordetella uptake gene, domain 1"/>
    <property type="match status" value="1"/>
</dbReference>
<reference evidence="1" key="1">
    <citation type="submission" date="2018-05" db="EMBL/GenBank/DDBJ databases">
        <authorList>
            <person name="Lanie J.A."/>
            <person name="Ng W.-L."/>
            <person name="Kazmierczak K.M."/>
            <person name="Andrzejewski T.M."/>
            <person name="Davidsen T.M."/>
            <person name="Wayne K.J."/>
            <person name="Tettelin H."/>
            <person name="Glass J.I."/>
            <person name="Rusch D."/>
            <person name="Podicherti R."/>
            <person name="Tsui H.-C.T."/>
            <person name="Winkler M.E."/>
        </authorList>
    </citation>
    <scope>NUCLEOTIDE SEQUENCE</scope>
</reference>
<gene>
    <name evidence="1" type="ORF">METZ01_LOCUS440189</name>
</gene>
<accession>A0A382YWY3</accession>
<dbReference type="InterPro" id="IPR005064">
    <property type="entry name" value="BUG"/>
</dbReference>
<proteinExistence type="predicted"/>
<name>A0A382YWY3_9ZZZZ</name>
<dbReference type="AlphaFoldDB" id="A0A382YWY3"/>
<sequence length="83" mass="8723">MKMTLKLAVLSILASFLVFGSAARAEYPEKPVTFIVPWPPGDLEDITTRMIAEEFQKEYGVAAAVVNKPGGGGGPFPGAAEVA</sequence>
<dbReference type="PANTHER" id="PTHR42928:SF5">
    <property type="entry name" value="BLR1237 PROTEIN"/>
    <property type="match status" value="1"/>
</dbReference>
<dbReference type="InterPro" id="IPR042100">
    <property type="entry name" value="Bug_dom1"/>
</dbReference>
<dbReference type="PANTHER" id="PTHR42928">
    <property type="entry name" value="TRICARBOXYLATE-BINDING PROTEIN"/>
    <property type="match status" value="1"/>
</dbReference>
<evidence type="ECO:0000313" key="1">
    <source>
        <dbReference type="EMBL" id="SVD87335.1"/>
    </source>
</evidence>
<protein>
    <recommendedName>
        <fullName evidence="2">Tripartite tricarboxylate transporter substrate binding protein</fullName>
    </recommendedName>
</protein>
<feature type="non-terminal residue" evidence="1">
    <location>
        <position position="83"/>
    </location>
</feature>
<dbReference type="EMBL" id="UINC01178918">
    <property type="protein sequence ID" value="SVD87335.1"/>
    <property type="molecule type" value="Genomic_DNA"/>
</dbReference>